<name>A0A4V2FRY7_9BURK</name>
<dbReference type="Pfam" id="PF03972">
    <property type="entry name" value="MmgE_PrpD_N"/>
    <property type="match status" value="1"/>
</dbReference>
<dbReference type="Proteomes" id="UP000293398">
    <property type="component" value="Unassembled WGS sequence"/>
</dbReference>
<dbReference type="InterPro" id="IPR005656">
    <property type="entry name" value="MmgE_PrpD"/>
</dbReference>
<organism evidence="4 5">
    <name type="scientific">Advenella incenata</name>
    <dbReference type="NCBI Taxonomy" id="267800"/>
    <lineage>
        <taxon>Bacteria</taxon>
        <taxon>Pseudomonadati</taxon>
        <taxon>Pseudomonadota</taxon>
        <taxon>Betaproteobacteria</taxon>
        <taxon>Burkholderiales</taxon>
        <taxon>Alcaligenaceae</taxon>
    </lineage>
</organism>
<evidence type="ECO:0000313" key="5">
    <source>
        <dbReference type="Proteomes" id="UP000293398"/>
    </source>
</evidence>
<dbReference type="InterPro" id="IPR045337">
    <property type="entry name" value="MmgE_PrpD_C"/>
</dbReference>
<dbReference type="PANTHER" id="PTHR16943">
    <property type="entry name" value="2-METHYLCITRATE DEHYDRATASE-RELATED"/>
    <property type="match status" value="1"/>
</dbReference>
<keyword evidence="5" id="KW-1185">Reference proteome</keyword>
<evidence type="ECO:0000259" key="3">
    <source>
        <dbReference type="Pfam" id="PF19305"/>
    </source>
</evidence>
<dbReference type="InterPro" id="IPR045336">
    <property type="entry name" value="MmgE_PrpD_N"/>
</dbReference>
<comment type="similarity">
    <text evidence="1">Belongs to the PrpD family.</text>
</comment>
<comment type="caution">
    <text evidence="4">The sequence shown here is derived from an EMBL/GenBank/DDBJ whole genome shotgun (WGS) entry which is preliminary data.</text>
</comment>
<dbReference type="GO" id="GO:0016829">
    <property type="term" value="F:lyase activity"/>
    <property type="evidence" value="ECO:0007669"/>
    <property type="project" value="InterPro"/>
</dbReference>
<sequence length="483" mass="51652">MVLLNFFHFFHYTYFFVTMQTTDLIDQPATMALAAFASSLTLDQIPAELVDSVKLHLLDGIGVALYGSQLPWTQHVAHIAMAEGCTPVATLLGDGRRTSALNAVLVNATAGHAFEMDDIHKNSVLHPNSLGVPVALALAEAHPGIGGVDVITALTAGTEIGVRVGNAATTALFLNGFHPQGTTGAFVSAAAAGRLLRLTPGQMQHTLGIAGSMGAGLMAAQEGAMVKRLHAGRAAQAGLQAALLAQQGFTGIENILEAGYGGFLSAFARTCKPERLLDGLGTDWEAGKVGYKMYPNVTSIHAALDAMKALMREYGLNASDIDRIEVGCGHMTYVHTAWPYEPKGVTAAQMNLFYGLAVMALRGSVSAGDYAQARIADPEIMDFISRIHPFEDEMIESRGAEARHAARLQVKTKSGQLLSHDVWARRGSPENPVIPEEVKEKFFANSSHLLNKTTAQELVRQVLILESLDSLEGIISLLKEERT</sequence>
<feature type="domain" description="MmgE/PrpD N-terminal" evidence="2">
    <location>
        <begin position="32"/>
        <end position="270"/>
    </location>
</feature>
<dbReference type="InterPro" id="IPR036148">
    <property type="entry name" value="MmgE/PrpD_sf"/>
</dbReference>
<reference evidence="4 5" key="1">
    <citation type="submission" date="2019-02" db="EMBL/GenBank/DDBJ databases">
        <title>Genomic Encyclopedia of Type Strains, Phase IV (KMG-IV): sequencing the most valuable type-strain genomes for metagenomic binning, comparative biology and taxonomic classification.</title>
        <authorList>
            <person name="Goeker M."/>
        </authorList>
    </citation>
    <scope>NUCLEOTIDE SEQUENCE [LARGE SCALE GENOMIC DNA]</scope>
    <source>
        <strain evidence="4 5">DSM 23814</strain>
    </source>
</reference>
<evidence type="ECO:0000256" key="1">
    <source>
        <dbReference type="ARBA" id="ARBA00006174"/>
    </source>
</evidence>
<dbReference type="InterPro" id="IPR042188">
    <property type="entry name" value="MmgE/PrpD_sf_2"/>
</dbReference>
<accession>A0A4V2FRY7</accession>
<dbReference type="SUPFAM" id="SSF103378">
    <property type="entry name" value="2-methylcitrate dehydratase PrpD"/>
    <property type="match status" value="1"/>
</dbReference>
<dbReference type="InterPro" id="IPR042183">
    <property type="entry name" value="MmgE/PrpD_sf_1"/>
</dbReference>
<evidence type="ECO:0000313" key="4">
    <source>
        <dbReference type="EMBL" id="RZT92229.1"/>
    </source>
</evidence>
<dbReference type="AlphaFoldDB" id="A0A4V2FRY7"/>
<dbReference type="EMBL" id="SHKO01000004">
    <property type="protein sequence ID" value="RZT92229.1"/>
    <property type="molecule type" value="Genomic_DNA"/>
</dbReference>
<evidence type="ECO:0000259" key="2">
    <source>
        <dbReference type="Pfam" id="PF03972"/>
    </source>
</evidence>
<feature type="domain" description="MmgE/PrpD C-terminal" evidence="3">
    <location>
        <begin position="294"/>
        <end position="458"/>
    </location>
</feature>
<dbReference type="Pfam" id="PF19305">
    <property type="entry name" value="MmgE_PrpD_C"/>
    <property type="match status" value="1"/>
</dbReference>
<protein>
    <submittedName>
        <fullName evidence="4">2-methylcitrate dehydratase PrpD</fullName>
    </submittedName>
</protein>
<gene>
    <name evidence="4" type="ORF">EV681_4140</name>
</gene>
<dbReference type="Gene3D" id="3.30.1330.120">
    <property type="entry name" value="2-methylcitrate dehydratase PrpD"/>
    <property type="match status" value="1"/>
</dbReference>
<dbReference type="Gene3D" id="1.10.4100.10">
    <property type="entry name" value="2-methylcitrate dehydratase PrpD"/>
    <property type="match status" value="1"/>
</dbReference>
<proteinExistence type="inferred from homology"/>
<dbReference type="PANTHER" id="PTHR16943:SF8">
    <property type="entry name" value="2-METHYLCITRATE DEHYDRATASE"/>
    <property type="match status" value="1"/>
</dbReference>